<reference evidence="1" key="2">
    <citation type="submission" date="2020-03" db="EMBL/GenBank/DDBJ databases">
        <authorList>
            <person name="Fu F.-F."/>
            <person name="Chen J."/>
        </authorList>
    </citation>
    <scope>NUCLEOTIDE SEQUENCE</scope>
    <source>
        <strain evidence="1">Lc1</strain>
    </source>
</reference>
<dbReference type="AlphaFoldDB" id="A0A8H4CFG6"/>
<dbReference type="RefSeq" id="XP_045262075.1">
    <property type="nucleotide sequence ID" value="XM_045400424.1"/>
</dbReference>
<comment type="caution">
    <text evidence="1">The sequence shown here is derived from an EMBL/GenBank/DDBJ whole genome shotgun (WGS) entry which is preliminary data.</text>
</comment>
<evidence type="ECO:0000313" key="1">
    <source>
        <dbReference type="EMBL" id="KAF3802916.1"/>
    </source>
</evidence>
<dbReference type="EMBL" id="WVTB01000059">
    <property type="protein sequence ID" value="KAF3802916.1"/>
    <property type="molecule type" value="Genomic_DNA"/>
</dbReference>
<keyword evidence="2" id="KW-1185">Reference proteome</keyword>
<gene>
    <name evidence="1" type="ORF">GCG54_00000283</name>
</gene>
<name>A0A8H4CFG6_COLGL</name>
<evidence type="ECO:0000313" key="2">
    <source>
        <dbReference type="Proteomes" id="UP000613401"/>
    </source>
</evidence>
<accession>A0A8H4CFG6</accession>
<protein>
    <submittedName>
        <fullName evidence="1">Uncharacterized protein</fullName>
    </submittedName>
</protein>
<dbReference type="GeneID" id="69007456"/>
<dbReference type="Proteomes" id="UP000613401">
    <property type="component" value="Unassembled WGS sequence"/>
</dbReference>
<organism evidence="1 2">
    <name type="scientific">Colletotrichum gloeosporioides</name>
    <name type="common">Anthracnose fungus</name>
    <name type="synonym">Glomerella cingulata</name>
    <dbReference type="NCBI Taxonomy" id="474922"/>
    <lineage>
        <taxon>Eukaryota</taxon>
        <taxon>Fungi</taxon>
        <taxon>Dikarya</taxon>
        <taxon>Ascomycota</taxon>
        <taxon>Pezizomycotina</taxon>
        <taxon>Sordariomycetes</taxon>
        <taxon>Hypocreomycetidae</taxon>
        <taxon>Glomerellales</taxon>
        <taxon>Glomerellaceae</taxon>
        <taxon>Colletotrichum</taxon>
        <taxon>Colletotrichum gloeosporioides species complex</taxon>
    </lineage>
</organism>
<reference evidence="1" key="1">
    <citation type="journal article" date="2020" name="Phytopathology">
        <title>Genome sequence and comparative analysis of Colletotrichum gloeosporioides isolated from Liriodendron leaves.</title>
        <authorList>
            <person name="Fu F.F."/>
            <person name="Hao Z."/>
            <person name="Wang P."/>
            <person name="Lu Y."/>
            <person name="Xue L.J."/>
            <person name="Wei G."/>
            <person name="Tian Y."/>
            <person name="Baishi H."/>
            <person name="Xu H."/>
            <person name="Shi J."/>
            <person name="Cheng T."/>
            <person name="Wang G."/>
            <person name="Yi Y."/>
            <person name="Chen J."/>
        </authorList>
    </citation>
    <scope>NUCLEOTIDE SEQUENCE</scope>
    <source>
        <strain evidence="1">Lc1</strain>
    </source>
</reference>
<sequence length="137" mass="15388">MWLTGYPPSSKEYFESFLLTEPGSFTASGIEPCFNEYVERFMYPGFGQHVVSSPSSYIAYEMEYGQEPYTKQTYPLPSQSTSYKVASNEDNKDLDWPEGVDIDPLIAAIYRNAMKSPLCGEPGSPTTSWSTSCSKRI</sequence>
<proteinExistence type="predicted"/>